<evidence type="ECO:0000256" key="6">
    <source>
        <dbReference type="ARBA" id="ARBA00022679"/>
    </source>
</evidence>
<dbReference type="InterPro" id="IPR036688">
    <property type="entry name" value="MoeA_C_domain_IV_sf"/>
</dbReference>
<evidence type="ECO:0000256" key="8">
    <source>
        <dbReference type="ARBA" id="ARBA00022842"/>
    </source>
</evidence>
<feature type="region of interest" description="Disordered" evidence="12">
    <location>
        <begin position="1"/>
        <end position="34"/>
    </location>
</feature>
<evidence type="ECO:0000256" key="11">
    <source>
        <dbReference type="RuleBase" id="RU365090"/>
    </source>
</evidence>
<evidence type="ECO:0000256" key="12">
    <source>
        <dbReference type="SAM" id="MobiDB-lite"/>
    </source>
</evidence>
<organism evidence="14 15">
    <name type="scientific">Luteococcus japonicus LSP_Lj1</name>
    <dbReference type="NCBI Taxonomy" id="1255658"/>
    <lineage>
        <taxon>Bacteria</taxon>
        <taxon>Bacillati</taxon>
        <taxon>Actinomycetota</taxon>
        <taxon>Actinomycetes</taxon>
        <taxon>Propionibacteriales</taxon>
        <taxon>Propionibacteriaceae</taxon>
        <taxon>Luteococcus</taxon>
    </lineage>
</organism>
<dbReference type="Gene3D" id="3.40.980.10">
    <property type="entry name" value="MoaB/Mog-like domain"/>
    <property type="match status" value="1"/>
</dbReference>
<keyword evidence="5 11" id="KW-0500">Molybdenum</keyword>
<evidence type="ECO:0000256" key="2">
    <source>
        <dbReference type="ARBA" id="ARBA00002901"/>
    </source>
</evidence>
<comment type="cofactor">
    <cofactor evidence="1 11">
        <name>Mg(2+)</name>
        <dbReference type="ChEBI" id="CHEBI:18420"/>
    </cofactor>
</comment>
<dbReference type="FunFam" id="3.40.980.10:FF:000004">
    <property type="entry name" value="Molybdopterin molybdenumtransferase"/>
    <property type="match status" value="1"/>
</dbReference>
<dbReference type="FunFam" id="2.170.190.11:FF:000001">
    <property type="entry name" value="Molybdopterin molybdenumtransferase"/>
    <property type="match status" value="1"/>
</dbReference>
<keyword evidence="6 11" id="KW-0808">Transferase</keyword>
<comment type="catalytic activity">
    <reaction evidence="10">
        <text>adenylyl-molybdopterin + molybdate = Mo-molybdopterin + AMP + H(+)</text>
        <dbReference type="Rhea" id="RHEA:35047"/>
        <dbReference type="ChEBI" id="CHEBI:15378"/>
        <dbReference type="ChEBI" id="CHEBI:36264"/>
        <dbReference type="ChEBI" id="CHEBI:62727"/>
        <dbReference type="ChEBI" id="CHEBI:71302"/>
        <dbReference type="ChEBI" id="CHEBI:456215"/>
        <dbReference type="EC" id="2.10.1.1"/>
    </reaction>
</comment>
<name>A0A1R4J6S9_9ACTN</name>
<gene>
    <name evidence="14" type="ORF">FM114_05825</name>
</gene>
<dbReference type="STRING" id="1255658.FM114_05825"/>
<protein>
    <recommendedName>
        <fullName evidence="11">Molybdopterin molybdenumtransferase</fullName>
        <ecNumber evidence="11">2.10.1.1</ecNumber>
    </recommendedName>
</protein>
<keyword evidence="15" id="KW-1185">Reference proteome</keyword>
<dbReference type="UniPathway" id="UPA00344"/>
<dbReference type="PANTHER" id="PTHR10192:SF5">
    <property type="entry name" value="GEPHYRIN"/>
    <property type="match status" value="1"/>
</dbReference>
<comment type="pathway">
    <text evidence="3 11">Cofactor biosynthesis; molybdopterin biosynthesis.</text>
</comment>
<evidence type="ECO:0000313" key="15">
    <source>
        <dbReference type="Proteomes" id="UP000188342"/>
    </source>
</evidence>
<dbReference type="Gene3D" id="2.170.190.11">
    <property type="entry name" value="Molybdopterin biosynthesis moea protein, domain 3"/>
    <property type="match status" value="1"/>
</dbReference>
<dbReference type="InterPro" id="IPR005110">
    <property type="entry name" value="MoeA_linker/N"/>
</dbReference>
<dbReference type="Pfam" id="PF00994">
    <property type="entry name" value="MoCF_biosynth"/>
    <property type="match status" value="1"/>
</dbReference>
<dbReference type="InterPro" id="IPR036135">
    <property type="entry name" value="MoeA_linker/N_sf"/>
</dbReference>
<reference evidence="14 15" key="1">
    <citation type="submission" date="2017-02" db="EMBL/GenBank/DDBJ databases">
        <authorList>
            <person name="Peterson S.W."/>
        </authorList>
    </citation>
    <scope>NUCLEOTIDE SEQUENCE [LARGE SCALE GENOMIC DNA]</scope>
    <source>
        <strain evidence="14 15">LSP_Lj1</strain>
    </source>
</reference>
<dbReference type="CDD" id="cd00887">
    <property type="entry name" value="MoeA"/>
    <property type="match status" value="1"/>
</dbReference>
<dbReference type="Proteomes" id="UP000188342">
    <property type="component" value="Unassembled WGS sequence"/>
</dbReference>
<sequence length="440" mass="47081">MALLRRKKKVVEEVEAPTPPPASLPDPPRTGEDGMRVMEDHRDYLLGLVEPLPYFGMSLLDAHGLTLCEDIRSETDLPAFDNSQMDGYAVRAEDIAAASQGEPLSLTVAGHVAAGDDGTEELAQGKAIKVMTGAPIPPGANAVVPLEFTDGGDEEVKVYEPVAPGEYVRVRGSDIHDGDQLMSRGQRLDARTIGLLAAAGIDKVLARPRPRVVVVSTGAELVDPGRPLERPGQIHDANSFMIAAAVKAEGCQVWRVQVASDEPEAVREAITDQLIRADLVITTGGVSKGDHDVVKQVMPSLGTCDFAEVAMQPGKPQGFGLIGEDRVPMIMLPGNPVSAYVSFQCFVRPVIRKLMGVEPLNHHPVRCVAGSVMRSAKGKLQFGRAIVREDNGRRLVDLVGGHSSHLLGDLAACNALVLLGEDTEVVNAGERVMVWMLDND</sequence>
<dbReference type="AlphaFoldDB" id="A0A1R4J6S9"/>
<comment type="similarity">
    <text evidence="4 11">Belongs to the MoeA family.</text>
</comment>
<keyword evidence="7 11" id="KW-0479">Metal-binding</keyword>
<evidence type="ECO:0000256" key="5">
    <source>
        <dbReference type="ARBA" id="ARBA00022505"/>
    </source>
</evidence>
<dbReference type="PANTHER" id="PTHR10192">
    <property type="entry name" value="MOLYBDOPTERIN BIOSYNTHESIS PROTEIN"/>
    <property type="match status" value="1"/>
</dbReference>
<keyword evidence="8 11" id="KW-0460">Magnesium</keyword>
<evidence type="ECO:0000256" key="9">
    <source>
        <dbReference type="ARBA" id="ARBA00023150"/>
    </source>
</evidence>
<evidence type="ECO:0000313" key="14">
    <source>
        <dbReference type="EMBL" id="SJN27811.1"/>
    </source>
</evidence>
<comment type="function">
    <text evidence="2 11">Catalyzes the insertion of molybdate into adenylated molybdopterin with the concomitant release of AMP.</text>
</comment>
<dbReference type="GO" id="GO:0046872">
    <property type="term" value="F:metal ion binding"/>
    <property type="evidence" value="ECO:0007669"/>
    <property type="project" value="UniProtKB-UniRule"/>
</dbReference>
<dbReference type="InterPro" id="IPR001453">
    <property type="entry name" value="MoaB/Mog_dom"/>
</dbReference>
<accession>A0A1R4J6S9</accession>
<dbReference type="RefSeq" id="WP_256762884.1">
    <property type="nucleotide sequence ID" value="NZ_FUKQ01000023.1"/>
</dbReference>
<proteinExistence type="inferred from homology"/>
<dbReference type="GO" id="GO:0061599">
    <property type="term" value="F:molybdopterin molybdotransferase activity"/>
    <property type="evidence" value="ECO:0007669"/>
    <property type="project" value="UniProtKB-UniRule"/>
</dbReference>
<dbReference type="Gene3D" id="2.40.340.10">
    <property type="entry name" value="MoeA, C-terminal, domain IV"/>
    <property type="match status" value="1"/>
</dbReference>
<dbReference type="InterPro" id="IPR036425">
    <property type="entry name" value="MoaB/Mog-like_dom_sf"/>
</dbReference>
<dbReference type="GO" id="GO:0006777">
    <property type="term" value="P:Mo-molybdopterin cofactor biosynthetic process"/>
    <property type="evidence" value="ECO:0007669"/>
    <property type="project" value="UniProtKB-UniRule"/>
</dbReference>
<evidence type="ECO:0000259" key="13">
    <source>
        <dbReference type="SMART" id="SM00852"/>
    </source>
</evidence>
<evidence type="ECO:0000256" key="3">
    <source>
        <dbReference type="ARBA" id="ARBA00005046"/>
    </source>
</evidence>
<keyword evidence="9 11" id="KW-0501">Molybdenum cofactor biosynthesis</keyword>
<dbReference type="Gene3D" id="3.90.105.10">
    <property type="entry name" value="Molybdopterin biosynthesis moea protein, domain 2"/>
    <property type="match status" value="1"/>
</dbReference>
<feature type="domain" description="MoaB/Mog" evidence="13">
    <location>
        <begin position="213"/>
        <end position="353"/>
    </location>
</feature>
<evidence type="ECO:0000256" key="1">
    <source>
        <dbReference type="ARBA" id="ARBA00001946"/>
    </source>
</evidence>
<dbReference type="SUPFAM" id="SSF53218">
    <property type="entry name" value="Molybdenum cofactor biosynthesis proteins"/>
    <property type="match status" value="1"/>
</dbReference>
<dbReference type="SUPFAM" id="SSF63867">
    <property type="entry name" value="MoeA C-terminal domain-like"/>
    <property type="match status" value="1"/>
</dbReference>
<dbReference type="SMART" id="SM00852">
    <property type="entry name" value="MoCF_biosynth"/>
    <property type="match status" value="1"/>
</dbReference>
<evidence type="ECO:0000256" key="4">
    <source>
        <dbReference type="ARBA" id="ARBA00010763"/>
    </source>
</evidence>
<dbReference type="InterPro" id="IPR005111">
    <property type="entry name" value="MoeA_C_domain_IV"/>
</dbReference>
<dbReference type="NCBIfam" id="TIGR00177">
    <property type="entry name" value="molyb_syn"/>
    <property type="match status" value="1"/>
</dbReference>
<feature type="compositionally biased region" description="Pro residues" evidence="12">
    <location>
        <begin position="17"/>
        <end position="28"/>
    </location>
</feature>
<dbReference type="EMBL" id="FUKQ01000023">
    <property type="protein sequence ID" value="SJN27811.1"/>
    <property type="molecule type" value="Genomic_DNA"/>
</dbReference>
<dbReference type="Pfam" id="PF03453">
    <property type="entry name" value="MoeA_N"/>
    <property type="match status" value="1"/>
</dbReference>
<dbReference type="SUPFAM" id="SSF63882">
    <property type="entry name" value="MoeA N-terminal region -like"/>
    <property type="match status" value="1"/>
</dbReference>
<dbReference type="NCBIfam" id="NF045515">
    <property type="entry name" value="Glp_gephyrin"/>
    <property type="match status" value="1"/>
</dbReference>
<dbReference type="InterPro" id="IPR038987">
    <property type="entry name" value="MoeA-like"/>
</dbReference>
<dbReference type="Pfam" id="PF03454">
    <property type="entry name" value="MoeA_C"/>
    <property type="match status" value="1"/>
</dbReference>
<evidence type="ECO:0000256" key="10">
    <source>
        <dbReference type="ARBA" id="ARBA00047317"/>
    </source>
</evidence>
<dbReference type="EC" id="2.10.1.1" evidence="11"/>
<evidence type="ECO:0000256" key="7">
    <source>
        <dbReference type="ARBA" id="ARBA00022723"/>
    </source>
</evidence>
<dbReference type="GO" id="GO:0005829">
    <property type="term" value="C:cytosol"/>
    <property type="evidence" value="ECO:0007669"/>
    <property type="project" value="TreeGrafter"/>
</dbReference>